<dbReference type="Gene3D" id="1.10.10.10">
    <property type="entry name" value="Winged helix-like DNA-binding domain superfamily/Winged helix DNA-binding domain"/>
    <property type="match status" value="1"/>
</dbReference>
<sequence>MGDGDAMEQAILALLAERREGATTCPSDAARRVGGDDEADWRPLMDEARAAAARLVERGEVVITQRGEVVDLATARGPIRIRRA</sequence>
<organism evidence="1 2">
    <name type="scientific">Agrococcus terreus</name>
    <dbReference type="NCBI Taxonomy" id="574649"/>
    <lineage>
        <taxon>Bacteria</taxon>
        <taxon>Bacillati</taxon>
        <taxon>Actinomycetota</taxon>
        <taxon>Actinomycetes</taxon>
        <taxon>Micrococcales</taxon>
        <taxon>Microbacteriaceae</taxon>
        <taxon>Agrococcus</taxon>
    </lineage>
</organism>
<gene>
    <name evidence="1" type="ORF">GCM10010968_12630</name>
</gene>
<dbReference type="Pfam" id="PF11625">
    <property type="entry name" value="DUF3253"/>
    <property type="match status" value="1"/>
</dbReference>
<dbReference type="InterPro" id="IPR036390">
    <property type="entry name" value="WH_DNA-bd_sf"/>
</dbReference>
<reference evidence="2" key="1">
    <citation type="journal article" date="2019" name="Int. J. Syst. Evol. Microbiol.">
        <title>The Global Catalogue of Microorganisms (GCM) 10K type strain sequencing project: providing services to taxonomists for standard genome sequencing and annotation.</title>
        <authorList>
            <consortium name="The Broad Institute Genomics Platform"/>
            <consortium name="The Broad Institute Genome Sequencing Center for Infectious Disease"/>
            <person name="Wu L."/>
            <person name="Ma J."/>
        </authorList>
    </citation>
    <scope>NUCLEOTIDE SEQUENCE [LARGE SCALE GENOMIC DNA]</scope>
    <source>
        <strain evidence="2">CGMCC 1.6960</strain>
    </source>
</reference>
<dbReference type="InterPro" id="IPR036388">
    <property type="entry name" value="WH-like_DNA-bd_sf"/>
</dbReference>
<evidence type="ECO:0000313" key="1">
    <source>
        <dbReference type="EMBL" id="GGN82636.1"/>
    </source>
</evidence>
<proteinExistence type="predicted"/>
<evidence type="ECO:0008006" key="3">
    <source>
        <dbReference type="Google" id="ProtNLM"/>
    </source>
</evidence>
<dbReference type="EMBL" id="BMLM01000001">
    <property type="protein sequence ID" value="GGN82636.1"/>
    <property type="molecule type" value="Genomic_DNA"/>
</dbReference>
<dbReference type="Proteomes" id="UP000626982">
    <property type="component" value="Unassembled WGS sequence"/>
</dbReference>
<dbReference type="SUPFAM" id="SSF46785">
    <property type="entry name" value="Winged helix' DNA-binding domain"/>
    <property type="match status" value="1"/>
</dbReference>
<evidence type="ECO:0000313" key="2">
    <source>
        <dbReference type="Proteomes" id="UP000626982"/>
    </source>
</evidence>
<keyword evidence="2" id="KW-1185">Reference proteome</keyword>
<accession>A0ABQ2KIS0</accession>
<protein>
    <recommendedName>
        <fullName evidence="3">S-adenosylmethionine tRNA ribosyltransferase</fullName>
    </recommendedName>
</protein>
<dbReference type="RefSeq" id="WP_188717184.1">
    <property type="nucleotide sequence ID" value="NZ_BAABBD010000002.1"/>
</dbReference>
<dbReference type="InterPro" id="IPR021660">
    <property type="entry name" value="DUF3253"/>
</dbReference>
<name>A0ABQ2KIS0_9MICO</name>
<comment type="caution">
    <text evidence="1">The sequence shown here is derived from an EMBL/GenBank/DDBJ whole genome shotgun (WGS) entry which is preliminary data.</text>
</comment>